<sequence>MLRTLRPTTRAAWTARPQLKTRSYAAPPPPRDDNSDFRPPWVYTTSHVLTYTLIPTALVYCVFLADWGDREHVFMPARRWVAQYKASFFSLSPDEAALVRANSEAALVEAKANTPPPPEADTRE</sequence>
<evidence type="ECO:0000313" key="2">
    <source>
        <dbReference type="Proteomes" id="UP000790709"/>
    </source>
</evidence>
<comment type="caution">
    <text evidence="1">The sequence shown here is derived from an EMBL/GenBank/DDBJ whole genome shotgun (WGS) entry which is preliminary data.</text>
</comment>
<gene>
    <name evidence="1" type="ORF">BV22DRAFT_1121940</name>
</gene>
<keyword evidence="2" id="KW-1185">Reference proteome</keyword>
<organism evidence="1 2">
    <name type="scientific">Leucogyrophana mollusca</name>
    <dbReference type="NCBI Taxonomy" id="85980"/>
    <lineage>
        <taxon>Eukaryota</taxon>
        <taxon>Fungi</taxon>
        <taxon>Dikarya</taxon>
        <taxon>Basidiomycota</taxon>
        <taxon>Agaricomycotina</taxon>
        <taxon>Agaricomycetes</taxon>
        <taxon>Agaricomycetidae</taxon>
        <taxon>Boletales</taxon>
        <taxon>Boletales incertae sedis</taxon>
        <taxon>Leucogyrophana</taxon>
    </lineage>
</organism>
<evidence type="ECO:0000313" key="1">
    <source>
        <dbReference type="EMBL" id="KAH7921779.1"/>
    </source>
</evidence>
<dbReference type="EMBL" id="MU266512">
    <property type="protein sequence ID" value="KAH7921779.1"/>
    <property type="molecule type" value="Genomic_DNA"/>
</dbReference>
<proteinExistence type="predicted"/>
<accession>A0ACB8B878</accession>
<dbReference type="Proteomes" id="UP000790709">
    <property type="component" value="Unassembled WGS sequence"/>
</dbReference>
<reference evidence="1" key="1">
    <citation type="journal article" date="2021" name="New Phytol.">
        <title>Evolutionary innovations through gain and loss of genes in the ectomycorrhizal Boletales.</title>
        <authorList>
            <person name="Wu G."/>
            <person name="Miyauchi S."/>
            <person name="Morin E."/>
            <person name="Kuo A."/>
            <person name="Drula E."/>
            <person name="Varga T."/>
            <person name="Kohler A."/>
            <person name="Feng B."/>
            <person name="Cao Y."/>
            <person name="Lipzen A."/>
            <person name="Daum C."/>
            <person name="Hundley H."/>
            <person name="Pangilinan J."/>
            <person name="Johnson J."/>
            <person name="Barry K."/>
            <person name="LaButti K."/>
            <person name="Ng V."/>
            <person name="Ahrendt S."/>
            <person name="Min B."/>
            <person name="Choi I.G."/>
            <person name="Park H."/>
            <person name="Plett J.M."/>
            <person name="Magnuson J."/>
            <person name="Spatafora J.W."/>
            <person name="Nagy L.G."/>
            <person name="Henrissat B."/>
            <person name="Grigoriev I.V."/>
            <person name="Yang Z.L."/>
            <person name="Xu J."/>
            <person name="Martin F.M."/>
        </authorList>
    </citation>
    <scope>NUCLEOTIDE SEQUENCE</scope>
    <source>
        <strain evidence="1">KUC20120723A-06</strain>
    </source>
</reference>
<protein>
    <submittedName>
        <fullName evidence="1">Uncharacterized protein</fullName>
    </submittedName>
</protein>
<name>A0ACB8B878_9AGAM</name>